<accession>G2XQF2</accession>
<dbReference type="EMBL" id="FQ790252">
    <property type="protein sequence ID" value="CCD43057.1"/>
    <property type="molecule type" value="Genomic_DNA"/>
</dbReference>
<reference evidence="2" key="1">
    <citation type="journal article" date="2011" name="PLoS Genet.">
        <title>Genomic analysis of the necrotrophic fungal pathogens Sclerotinia sclerotiorum and Botrytis cinerea.</title>
        <authorList>
            <person name="Amselem J."/>
            <person name="Cuomo C.A."/>
            <person name="van Kan J.A."/>
            <person name="Viaud M."/>
            <person name="Benito E.P."/>
            <person name="Couloux A."/>
            <person name="Coutinho P.M."/>
            <person name="de Vries R.P."/>
            <person name="Dyer P.S."/>
            <person name="Fillinger S."/>
            <person name="Fournier E."/>
            <person name="Gout L."/>
            <person name="Hahn M."/>
            <person name="Kohn L."/>
            <person name="Lapalu N."/>
            <person name="Plummer K.M."/>
            <person name="Pradier J.M."/>
            <person name="Quevillon E."/>
            <person name="Sharon A."/>
            <person name="Simon A."/>
            <person name="ten Have A."/>
            <person name="Tudzynski B."/>
            <person name="Tudzynski P."/>
            <person name="Wincker P."/>
            <person name="Andrew M."/>
            <person name="Anthouard V."/>
            <person name="Beever R.E."/>
            <person name="Beffa R."/>
            <person name="Benoit I."/>
            <person name="Bouzid O."/>
            <person name="Brault B."/>
            <person name="Chen Z."/>
            <person name="Choquer M."/>
            <person name="Collemare J."/>
            <person name="Cotton P."/>
            <person name="Danchin E.G."/>
            <person name="Da Silva C."/>
            <person name="Gautier A."/>
            <person name="Giraud C."/>
            <person name="Giraud T."/>
            <person name="Gonzalez C."/>
            <person name="Grossetete S."/>
            <person name="Guldener U."/>
            <person name="Henrissat B."/>
            <person name="Howlett B.J."/>
            <person name="Kodira C."/>
            <person name="Kretschmer M."/>
            <person name="Lappartient A."/>
            <person name="Leroch M."/>
            <person name="Levis C."/>
            <person name="Mauceli E."/>
            <person name="Neuveglise C."/>
            <person name="Oeser B."/>
            <person name="Pearson M."/>
            <person name="Poulain J."/>
            <person name="Poussereau N."/>
            <person name="Quesneville H."/>
            <person name="Rascle C."/>
            <person name="Schumacher J."/>
            <person name="Segurens B."/>
            <person name="Sexton A."/>
            <person name="Silva E."/>
            <person name="Sirven C."/>
            <person name="Soanes D.M."/>
            <person name="Talbot N.J."/>
            <person name="Templeton M."/>
            <person name="Yandava C."/>
            <person name="Yarden O."/>
            <person name="Zeng Q."/>
            <person name="Rollins J.A."/>
            <person name="Lebrun M.H."/>
            <person name="Dickman M."/>
        </authorList>
    </citation>
    <scope>NUCLEOTIDE SEQUENCE [LARGE SCALE GENOMIC DNA]</scope>
    <source>
        <strain evidence="2">T4</strain>
    </source>
</reference>
<name>G2XQF2_BOTF4</name>
<dbReference type="Proteomes" id="UP000008177">
    <property type="component" value="Unplaced contigs"/>
</dbReference>
<evidence type="ECO:0000313" key="1">
    <source>
        <dbReference type="EMBL" id="CCD43057.1"/>
    </source>
</evidence>
<proteinExistence type="predicted"/>
<dbReference type="InParanoid" id="G2XQF2"/>
<gene>
    <name evidence="1" type="ORF">BofuT4_uP068970.1</name>
</gene>
<evidence type="ECO:0000313" key="2">
    <source>
        <dbReference type="Proteomes" id="UP000008177"/>
    </source>
</evidence>
<organism evidence="1 2">
    <name type="scientific">Botryotinia fuckeliana (strain T4)</name>
    <name type="common">Noble rot fungus</name>
    <name type="synonym">Botrytis cinerea</name>
    <dbReference type="NCBI Taxonomy" id="999810"/>
    <lineage>
        <taxon>Eukaryota</taxon>
        <taxon>Fungi</taxon>
        <taxon>Dikarya</taxon>
        <taxon>Ascomycota</taxon>
        <taxon>Pezizomycotina</taxon>
        <taxon>Leotiomycetes</taxon>
        <taxon>Helotiales</taxon>
        <taxon>Sclerotiniaceae</taxon>
        <taxon>Botrytis</taxon>
    </lineage>
</organism>
<sequence>MSSTIVAGTPAPAVCPNFRDSLGLEIVTLIVGPKRK</sequence>
<dbReference type="HOGENOM" id="CLU_3359536_0_0_1"/>
<protein>
    <submittedName>
        <fullName evidence="1">Uncharacterized protein</fullName>
    </submittedName>
</protein>
<dbReference type="AlphaFoldDB" id="G2XQF2"/>